<gene>
    <name evidence="2" type="ORF">BDV96DRAFT_560864</name>
</gene>
<organism evidence="2 3">
    <name type="scientific">Lophiotrema nucula</name>
    <dbReference type="NCBI Taxonomy" id="690887"/>
    <lineage>
        <taxon>Eukaryota</taxon>
        <taxon>Fungi</taxon>
        <taxon>Dikarya</taxon>
        <taxon>Ascomycota</taxon>
        <taxon>Pezizomycotina</taxon>
        <taxon>Dothideomycetes</taxon>
        <taxon>Pleosporomycetidae</taxon>
        <taxon>Pleosporales</taxon>
        <taxon>Lophiotremataceae</taxon>
        <taxon>Lophiotrema</taxon>
    </lineage>
</organism>
<dbReference type="Proteomes" id="UP000799770">
    <property type="component" value="Unassembled WGS sequence"/>
</dbReference>
<dbReference type="EMBL" id="ML977310">
    <property type="protein sequence ID" value="KAF2122460.1"/>
    <property type="molecule type" value="Genomic_DNA"/>
</dbReference>
<evidence type="ECO:0000313" key="3">
    <source>
        <dbReference type="Proteomes" id="UP000799770"/>
    </source>
</evidence>
<proteinExistence type="predicted"/>
<name>A0A6A5ZS13_9PLEO</name>
<protein>
    <recommendedName>
        <fullName evidence="1">DUF7730 domain-containing protein</fullName>
    </recommendedName>
</protein>
<dbReference type="InterPro" id="IPR038883">
    <property type="entry name" value="AN11006-like"/>
</dbReference>
<dbReference type="Pfam" id="PF24864">
    <property type="entry name" value="DUF7730"/>
    <property type="match status" value="1"/>
</dbReference>
<keyword evidence="3" id="KW-1185">Reference proteome</keyword>
<reference evidence="2" key="1">
    <citation type="journal article" date="2020" name="Stud. Mycol.">
        <title>101 Dothideomycetes genomes: a test case for predicting lifestyles and emergence of pathogens.</title>
        <authorList>
            <person name="Haridas S."/>
            <person name="Albert R."/>
            <person name="Binder M."/>
            <person name="Bloem J."/>
            <person name="Labutti K."/>
            <person name="Salamov A."/>
            <person name="Andreopoulos B."/>
            <person name="Baker S."/>
            <person name="Barry K."/>
            <person name="Bills G."/>
            <person name="Bluhm B."/>
            <person name="Cannon C."/>
            <person name="Castanera R."/>
            <person name="Culley D."/>
            <person name="Daum C."/>
            <person name="Ezra D."/>
            <person name="Gonzalez J."/>
            <person name="Henrissat B."/>
            <person name="Kuo A."/>
            <person name="Liang C."/>
            <person name="Lipzen A."/>
            <person name="Lutzoni F."/>
            <person name="Magnuson J."/>
            <person name="Mondo S."/>
            <person name="Nolan M."/>
            <person name="Ohm R."/>
            <person name="Pangilinan J."/>
            <person name="Park H.-J."/>
            <person name="Ramirez L."/>
            <person name="Alfaro M."/>
            <person name="Sun H."/>
            <person name="Tritt A."/>
            <person name="Yoshinaga Y."/>
            <person name="Zwiers L.-H."/>
            <person name="Turgeon B."/>
            <person name="Goodwin S."/>
            <person name="Spatafora J."/>
            <person name="Crous P."/>
            <person name="Grigoriev I."/>
        </authorList>
    </citation>
    <scope>NUCLEOTIDE SEQUENCE</scope>
    <source>
        <strain evidence="2">CBS 627.86</strain>
    </source>
</reference>
<evidence type="ECO:0000313" key="2">
    <source>
        <dbReference type="EMBL" id="KAF2122460.1"/>
    </source>
</evidence>
<sequence length="408" mass="47232">MESKAHHGLVLVPPLLALPREIRDLIYDELLSHGSIDIGFGVVATPVFGNRTLTKRFHQQVQQWQYELQTPRLARLSWELPLWDVLQHDTWTYPGKQHLRLQLTYQAISTQHQEATPTLNLQTFLLCKQIYNEARETFYNRNIFRFRSDFRIPTALHFLQDRPAESRSRIRSMVLALTEEYVMIGRPNHTYPITKKYTVMGFKLRYSYEYYNQLCSTMANTMNLQYLGLVVETFRSSVVSMRQQPHIATMQDCLAFEEGQRVESASWIEPLAAIRSLRSISLRSISDIPMLTRHAAIAETLRDQILQKDSVPGNQTLVTQNLCPIELLARLHRGHAFEVDDPDETDFMLNYDVATGELNWRACRLHFDQTGATEVVSNSSITQHFEEEENLFADYGSAVICSTKLQME</sequence>
<dbReference type="PANTHER" id="PTHR42085">
    <property type="entry name" value="F-BOX DOMAIN-CONTAINING PROTEIN"/>
    <property type="match status" value="1"/>
</dbReference>
<dbReference type="OrthoDB" id="5420711at2759"/>
<dbReference type="PANTHER" id="PTHR42085:SF2">
    <property type="entry name" value="F-BOX DOMAIN-CONTAINING PROTEIN"/>
    <property type="match status" value="1"/>
</dbReference>
<dbReference type="AlphaFoldDB" id="A0A6A5ZS13"/>
<accession>A0A6A5ZS13</accession>
<dbReference type="InterPro" id="IPR056632">
    <property type="entry name" value="DUF7730"/>
</dbReference>
<feature type="domain" description="DUF7730" evidence="1">
    <location>
        <begin position="16"/>
        <end position="231"/>
    </location>
</feature>
<evidence type="ECO:0000259" key="1">
    <source>
        <dbReference type="Pfam" id="PF24864"/>
    </source>
</evidence>